<dbReference type="EMBL" id="CP036265">
    <property type="protein sequence ID" value="QDT15357.1"/>
    <property type="molecule type" value="Genomic_DNA"/>
</dbReference>
<dbReference type="KEGG" id="acaf:CA12_14420"/>
<sequence length="2067" mass="221427">MNARRNPPPRPLAPRATAPSRHARRGTVIVVVIALLGALMLLGFLFLTLTMQEEANSQNFGETHDLPAEKDPDVFFNWALEQLIVGPPDTARNSVLFSGYKSLLPNMVGADLAPYDGTGVGTAWSGANGRPELDLNRNGVVDLDEGLDPAKQFALQLNFAPGSQLDPLDYTALRNPSVNLLPAPDADFTYPDLNSAFLSYDWIEPVTGRRVVIPSFHRPQLLRNRIAAGDYLLDPGSEWTDVGGTPVHPWYTSTETLPFVMRPHLERRVVATDPENPTNFSVRFEDAGYARRFVTGNWPDVDGSGPVASDDPSFVPPISLAVHREPIWRVGIGDAAAVAAGTDTAAYANSYDADPDNDGIFDAIWLDLDFPIQNAGDGVGEFVPLWALKVVDVDALFNLNAHGNSYGSYADADGDSVDDSLNLLGDRFIGSTNAAPPLSQSGSGLMTQDGVNAQYGLAGLGNTNIDPLSDEAKAVKAFSEFYDRARDTDTPWTGGAAQSRNLEWWFLLHGRVTFRDSPGGGGGRVPDDLLVGRYGEPDRLEEGAMVLGTGDPTAAAFFPYPGLTANSYNVGGAGDDNSNALEGLGRQLPGLAFGGARGYGAGATHTMTIAPEGVPLDRRGSGFATDALRGLQGLFLTDTNPIPNDGRTLPDGLEDGNVRFRFPTLMNAVLPLFDVSANQGFNNSATVGAVGAFAYVRNWFAGTGLHEGRIFANRAYAVAMNAAGEPTQGTVTAELTGQGAAAGSMVEPTSGNAGAAPTGRWAASLYGAAAGQMNNFEQYHRLQIDEPAETIRDFDLAQSQSSDQIFSPAETARLHMTDADYRIGKTTSRLLTLAPVSFAKAPEHERVRRRFTSVSWDVATTASRFEPPVAALQSPGASERAWEHNRLPSAAATDPRQFPPVFGNVAAFDQNDPFRAPVRSILGQAVMNAEPTTLDGKRDLRRLMRKLSFNLVAERVTNPADPAFDRTAGTNGHGEVRLRTLTPHPLNLAATEVIGPAGHPAFADYTGTTNTTPRFGVMEDNPIPSDGVTRVNLRAAGGGAGTGLLTWDFGGLSGQSALRAQEWHARRDRQNLARDIYVLLYTVGGVDPATPNKNYTGDNSAHALYSEEQLREMAQLAVNIVDAMDPDPVRTLFVYDKNLGNGYTPFDDGYANRPDPADNERGVVAGVERQELALSEVLANVSWAEDGTDGDGDPANHTLTEWNDAGKDETPHDFLFVELAYTGPGELNFAGGNPAINGGAPGENVRIVVRDPRNDRQFREDDGLVGTPAMSARAIIPRAGKLTAARPFYTVANADAYNDGSTYVDTMTYNAANARSRMRVNLNEQRSAPSGVDGVNWITLAPQPFADNARQVDPASVLRDTNSGNNAQILDTLAPGDTANPTFRVQHLNNDLTVTALANPATADANDLFHLNPPTAEDWYADADATPAVEVLLQVRLNPLRQPKAADPADPNYGTEDRDNPWVTVDRTRVVTTRLDLFVGDDNDADPSANPGSGAFEAHFTDGGAVAGPISAAGGTNDTPKLASRVRMEPLLRASELAAVGRTNAERSLFDGANPSPRNAEYGSFVFNSLGGHDRNSPGGHAGEMRPFALWQPHYDREFAGPADVIGVPLYDAESLTGLTAESDRAFGSGASAIKKTTFQEFSTLGSNALRQIGLGYDPDPQDFTGQTGVGHDAVLNEFAVAGSRLLYPDVARPSWQDPVYGGDGASTTQFNAWYRLLQYVGTPRRLAEMTDAVAETVAVGPTDRLNQDGTFDLGEYRLPGRINLNTLRHPQVLAGVMDDSRVHGSPSFFGLPAAPGSPTPAGTSGVTDLGGNSFNEDFYRSLLLSRDGRDPLTLPPDWGGVRAVLPGLAARGMGAAGGLDGNPFTGFHGPTGSLTDPKNLRGAIQSTPLRLRPQADAWVGGTGVALNGRTDRTSDNLPRAFFGVGGSQINHATDETGRNPADLDFTTRYRLLNKVLNSATHRSNVFLCWIQVDFFHARELTGEEIGLTGAEANQRLVRIGAKRGDSPRYRGVFLIDRSKAPALLRADHLPETSDAGLNTYSFAREPLSGGAKFPWQELILHRQRIQ</sequence>
<accession>A0A517P7J7</accession>
<dbReference type="Proteomes" id="UP000318741">
    <property type="component" value="Chromosome"/>
</dbReference>
<name>A0A517P7J7_9PLAN</name>
<evidence type="ECO:0000256" key="1">
    <source>
        <dbReference type="SAM" id="Phobius"/>
    </source>
</evidence>
<protein>
    <submittedName>
        <fullName evidence="2">Uncharacterized protein</fullName>
    </submittedName>
</protein>
<keyword evidence="3" id="KW-1185">Reference proteome</keyword>
<keyword evidence="1" id="KW-0472">Membrane</keyword>
<reference evidence="2 3" key="1">
    <citation type="submission" date="2019-02" db="EMBL/GenBank/DDBJ databases">
        <title>Deep-cultivation of Planctomycetes and their phenomic and genomic characterization uncovers novel biology.</title>
        <authorList>
            <person name="Wiegand S."/>
            <person name="Jogler M."/>
            <person name="Boedeker C."/>
            <person name="Pinto D."/>
            <person name="Vollmers J."/>
            <person name="Rivas-Marin E."/>
            <person name="Kohn T."/>
            <person name="Peeters S.H."/>
            <person name="Heuer A."/>
            <person name="Rast P."/>
            <person name="Oberbeckmann S."/>
            <person name="Bunk B."/>
            <person name="Jeske O."/>
            <person name="Meyerdierks A."/>
            <person name="Storesund J.E."/>
            <person name="Kallscheuer N."/>
            <person name="Luecker S."/>
            <person name="Lage O.M."/>
            <person name="Pohl T."/>
            <person name="Merkel B.J."/>
            <person name="Hornburger P."/>
            <person name="Mueller R.-W."/>
            <person name="Bruemmer F."/>
            <person name="Labrenz M."/>
            <person name="Spormann A.M."/>
            <person name="Op den Camp H."/>
            <person name="Overmann J."/>
            <person name="Amann R."/>
            <person name="Jetten M.S.M."/>
            <person name="Mascher T."/>
            <person name="Medema M.H."/>
            <person name="Devos D.P."/>
            <person name="Kaster A.-K."/>
            <person name="Ovreas L."/>
            <person name="Rohde M."/>
            <person name="Galperin M.Y."/>
            <person name="Jogler C."/>
        </authorList>
    </citation>
    <scope>NUCLEOTIDE SEQUENCE [LARGE SCALE GENOMIC DNA]</scope>
    <source>
        <strain evidence="2 3">CA12</strain>
    </source>
</reference>
<keyword evidence="1" id="KW-0812">Transmembrane</keyword>
<dbReference type="RefSeq" id="WP_145358163.1">
    <property type="nucleotide sequence ID" value="NZ_CP036265.1"/>
</dbReference>
<organism evidence="2 3">
    <name type="scientific">Alienimonas californiensis</name>
    <dbReference type="NCBI Taxonomy" id="2527989"/>
    <lineage>
        <taxon>Bacteria</taxon>
        <taxon>Pseudomonadati</taxon>
        <taxon>Planctomycetota</taxon>
        <taxon>Planctomycetia</taxon>
        <taxon>Planctomycetales</taxon>
        <taxon>Planctomycetaceae</taxon>
        <taxon>Alienimonas</taxon>
    </lineage>
</organism>
<evidence type="ECO:0000313" key="2">
    <source>
        <dbReference type="EMBL" id="QDT15357.1"/>
    </source>
</evidence>
<keyword evidence="1" id="KW-1133">Transmembrane helix</keyword>
<dbReference type="OrthoDB" id="219623at2"/>
<gene>
    <name evidence="2" type="ORF">CA12_14420</name>
</gene>
<proteinExistence type="predicted"/>
<evidence type="ECO:0000313" key="3">
    <source>
        <dbReference type="Proteomes" id="UP000318741"/>
    </source>
</evidence>
<feature type="transmembrane region" description="Helical" evidence="1">
    <location>
        <begin position="28"/>
        <end position="49"/>
    </location>
</feature>